<feature type="region of interest" description="Disordered" evidence="1">
    <location>
        <begin position="414"/>
        <end position="493"/>
    </location>
</feature>
<evidence type="ECO:0000256" key="1">
    <source>
        <dbReference type="SAM" id="MobiDB-lite"/>
    </source>
</evidence>
<dbReference type="EMBL" id="JAUEPT010000086">
    <property type="protein sequence ID" value="KAK0433024.1"/>
    <property type="molecule type" value="Genomic_DNA"/>
</dbReference>
<comment type="caution">
    <text evidence="2">The sequence shown here is derived from an EMBL/GenBank/DDBJ whole genome shotgun (WGS) entry which is preliminary data.</text>
</comment>
<reference evidence="2" key="1">
    <citation type="submission" date="2023-06" db="EMBL/GenBank/DDBJ databases">
        <authorList>
            <consortium name="Lawrence Berkeley National Laboratory"/>
            <person name="Ahrendt S."/>
            <person name="Sahu N."/>
            <person name="Indic B."/>
            <person name="Wong-Bajracharya J."/>
            <person name="Merenyi Z."/>
            <person name="Ke H.-M."/>
            <person name="Monk M."/>
            <person name="Kocsube S."/>
            <person name="Drula E."/>
            <person name="Lipzen A."/>
            <person name="Balint B."/>
            <person name="Henrissat B."/>
            <person name="Andreopoulos B."/>
            <person name="Martin F.M."/>
            <person name="Harder C.B."/>
            <person name="Rigling D."/>
            <person name="Ford K.L."/>
            <person name="Foster G.D."/>
            <person name="Pangilinan J."/>
            <person name="Papanicolaou A."/>
            <person name="Barry K."/>
            <person name="LaButti K."/>
            <person name="Viragh M."/>
            <person name="Koriabine M."/>
            <person name="Yan M."/>
            <person name="Riley R."/>
            <person name="Champramary S."/>
            <person name="Plett K.L."/>
            <person name="Tsai I.J."/>
            <person name="Slot J."/>
            <person name="Sipos G."/>
            <person name="Plett J."/>
            <person name="Nagy L.G."/>
            <person name="Grigoriev I.V."/>
        </authorList>
    </citation>
    <scope>NUCLEOTIDE SEQUENCE</scope>
    <source>
        <strain evidence="2">FPL87.14</strain>
    </source>
</reference>
<evidence type="ECO:0000313" key="2">
    <source>
        <dbReference type="EMBL" id="KAK0433024.1"/>
    </source>
</evidence>
<feature type="compositionally biased region" description="Basic and acidic residues" evidence="1">
    <location>
        <begin position="477"/>
        <end position="493"/>
    </location>
</feature>
<gene>
    <name evidence="2" type="ORF">EV421DRAFT_2040393</name>
</gene>
<feature type="region of interest" description="Disordered" evidence="1">
    <location>
        <begin position="624"/>
        <end position="671"/>
    </location>
</feature>
<feature type="compositionally biased region" description="Basic residues" evidence="1">
    <location>
        <begin position="438"/>
        <end position="450"/>
    </location>
</feature>
<organism evidence="2 3">
    <name type="scientific">Armillaria borealis</name>
    <dbReference type="NCBI Taxonomy" id="47425"/>
    <lineage>
        <taxon>Eukaryota</taxon>
        <taxon>Fungi</taxon>
        <taxon>Dikarya</taxon>
        <taxon>Basidiomycota</taxon>
        <taxon>Agaricomycotina</taxon>
        <taxon>Agaricomycetes</taxon>
        <taxon>Agaricomycetidae</taxon>
        <taxon>Agaricales</taxon>
        <taxon>Marasmiineae</taxon>
        <taxon>Physalacriaceae</taxon>
        <taxon>Armillaria</taxon>
    </lineage>
</organism>
<accession>A0AA39MGM7</accession>
<feature type="compositionally biased region" description="Polar residues" evidence="1">
    <location>
        <begin position="458"/>
        <end position="476"/>
    </location>
</feature>
<sequence>MRYMIPDLHVQGHQDDCIYLYGSGYFECNGHNHGEGIEQYWALINALGAQIRQMNNGYRQDTLIIHHGDHNWKKTYTQVYRFVIEMGDAKYMYRKKRDFYNAHSARCQEQYPEAFEEWQKVNRHETHKEGKEIISPYRFRSKQFPSLKSVITKMATIATTTEELFKKKEELALRKDDKSRMEEATLEEQEPMPSARATTFLYEGILLENDQRELTFRIQNEKTNPNETERDAIDHDRERLGTRIFQWYREAPNPEIAEVWDKVFETSAPVPETCKLLLPSAMSPSLRQKMGFMDLVKEEYELREGAAYDAIAEVRLRASTVAYMDETRQRDVKGQQRLTKSLRQLNDARNRLELAMQHYNGHRAAMKELGVLSGSSFPLPELSIQDTYRKTRTRKRAMGDSRVLDGRIFGNIAKGSTLGKGTGSSERQTAEFVGTQITRKKPQGVRKRQKQEKVLLQADTTMEQGESSSHSTNQDESTAKRSKTENPSDDAGKTEEGWIWNLYKLRHPGMTDEDVEKLEQEGDRVTFFRAEAERDRWLEQWEIKIAEFLRCIRSFDQYAATWKVLASTNKLPGFKQYALEKAHMYTMLGARAKREFETLGYGNVLNRPADQTLEDCMIAQRQEYENEPDDWEEREEASNEMRLREHKTKAGEASALIVDEEESDDDQENRV</sequence>
<evidence type="ECO:0000313" key="3">
    <source>
        <dbReference type="Proteomes" id="UP001175226"/>
    </source>
</evidence>
<protein>
    <submittedName>
        <fullName evidence="2">Uncharacterized protein</fullName>
    </submittedName>
</protein>
<dbReference type="Pfam" id="PF18758">
    <property type="entry name" value="KDZ"/>
    <property type="match status" value="1"/>
</dbReference>
<dbReference type="AlphaFoldDB" id="A0AA39MGM7"/>
<proteinExistence type="predicted"/>
<dbReference type="InterPro" id="IPR040521">
    <property type="entry name" value="KDZ"/>
</dbReference>
<feature type="compositionally biased region" description="Acidic residues" evidence="1">
    <location>
        <begin position="625"/>
        <end position="635"/>
    </location>
</feature>
<keyword evidence="3" id="KW-1185">Reference proteome</keyword>
<dbReference type="Proteomes" id="UP001175226">
    <property type="component" value="Unassembled WGS sequence"/>
</dbReference>
<name>A0AA39MGM7_9AGAR</name>
<feature type="compositionally biased region" description="Low complexity" evidence="1">
    <location>
        <begin position="414"/>
        <end position="425"/>
    </location>
</feature>
<feature type="compositionally biased region" description="Acidic residues" evidence="1">
    <location>
        <begin position="658"/>
        <end position="671"/>
    </location>
</feature>